<dbReference type="InterPro" id="IPR002885">
    <property type="entry name" value="PPR_rpt"/>
</dbReference>
<feature type="repeat" description="PPR" evidence="2">
    <location>
        <begin position="513"/>
        <end position="547"/>
    </location>
</feature>
<feature type="repeat" description="PPR" evidence="2">
    <location>
        <begin position="218"/>
        <end position="248"/>
    </location>
</feature>
<proteinExistence type="predicted"/>
<dbReference type="Proteomes" id="UP000515121">
    <property type="component" value="Unplaced"/>
</dbReference>
<dbReference type="Pfam" id="PF01535">
    <property type="entry name" value="PPR"/>
    <property type="match status" value="8"/>
</dbReference>
<dbReference type="GO" id="GO:0003723">
    <property type="term" value="F:RNA binding"/>
    <property type="evidence" value="ECO:0007669"/>
    <property type="project" value="InterPro"/>
</dbReference>
<feature type="repeat" description="PPR" evidence="2">
    <location>
        <begin position="249"/>
        <end position="279"/>
    </location>
</feature>
<feature type="repeat" description="PPR" evidence="2">
    <location>
        <begin position="86"/>
        <end position="120"/>
    </location>
</feature>
<gene>
    <name evidence="4" type="primary">LOC111292657</name>
</gene>
<feature type="repeat" description="PPR" evidence="2">
    <location>
        <begin position="381"/>
        <end position="415"/>
    </location>
</feature>
<dbReference type="InterPro" id="IPR011990">
    <property type="entry name" value="TPR-like_helical_dom_sf"/>
</dbReference>
<accession>A0A6P5YK35</accession>
<evidence type="ECO:0000313" key="3">
    <source>
        <dbReference type="Proteomes" id="UP000515121"/>
    </source>
</evidence>
<dbReference type="NCBIfam" id="TIGR00756">
    <property type="entry name" value="PPR"/>
    <property type="match status" value="7"/>
</dbReference>
<dbReference type="PANTHER" id="PTHR47926">
    <property type="entry name" value="PENTATRICOPEPTIDE REPEAT-CONTAINING PROTEIN"/>
    <property type="match status" value="1"/>
</dbReference>
<dbReference type="OrthoDB" id="185373at2759"/>
<organism evidence="3 4">
    <name type="scientific">Durio zibethinus</name>
    <name type="common">Durian</name>
    <dbReference type="NCBI Taxonomy" id="66656"/>
    <lineage>
        <taxon>Eukaryota</taxon>
        <taxon>Viridiplantae</taxon>
        <taxon>Streptophyta</taxon>
        <taxon>Embryophyta</taxon>
        <taxon>Tracheophyta</taxon>
        <taxon>Spermatophyta</taxon>
        <taxon>Magnoliopsida</taxon>
        <taxon>eudicotyledons</taxon>
        <taxon>Gunneridae</taxon>
        <taxon>Pentapetalae</taxon>
        <taxon>rosids</taxon>
        <taxon>malvids</taxon>
        <taxon>Malvales</taxon>
        <taxon>Malvaceae</taxon>
        <taxon>Helicteroideae</taxon>
        <taxon>Durio</taxon>
    </lineage>
</organism>
<dbReference type="InterPro" id="IPR046960">
    <property type="entry name" value="PPR_At4g14850-like_plant"/>
</dbReference>
<keyword evidence="3" id="KW-1185">Reference proteome</keyword>
<reference evidence="4" key="1">
    <citation type="submission" date="2025-08" db="UniProtKB">
        <authorList>
            <consortium name="RefSeq"/>
        </authorList>
    </citation>
    <scope>IDENTIFICATION</scope>
    <source>
        <tissue evidence="4">Fruit stalk</tissue>
    </source>
</reference>
<sequence length="728" mass="81903">MKTALKNLFSTNPSQNFNSYIKKCASLLKNFSEKGLVTGGTVLHCHLHKKGIFSEKFIAIKLLIMYLDFRKLDEANEIVKEFNGFDLVVQNCLINANIQWGNLAEARRLFDQMPERNEVTWTMLISGLMKYGRLQESMWYFEMNPFKSVVSWTAGISGFVKNGSSFDGLKLFVRLLESGVKPNKVTFISVVSACIQTGDFALGMSVLGLIVKTGFEDNVSVCNSLITLCLRMREFDLARRVFDRMETRDVVSWTAILDMYVEKGDLGEARRIFDEMPERNEVSWSAIIARYSQSGDHLEALKLFRQMVQEGLKPTISCFSCILSTLASLEILRTGRNIHAHVKKIGLEGDVFIGSSLVDLYCKCGETKDGRLVFDSIEKKNVVSWNSMLGGYSMNGQMDEAKDLFDNMPTRNNVSWGAIISGYVEYKQFDKVFEVFNEMLLSGETPTKPTFSSVLCACASVASLEKGKDLHGKILKLGFHYDVYLGTALTDMYAKSGDIESSKQVFDRMPERNEFSWTVMIQGLAESGFAKESLTLFEEMKSCTSVSPNELMLLSVLFACSHCGLVDKGLQFFGAMESVYGIRPKGRHYTCVVDMLSRSGRLYEAEELINSMPFQPEANALAALLSGCKTYKNEEIAERTARKLGELAERNSAGFVLLSNIYASAGRWIDVSKIRKLMREKGLKKNSGCSWVEVRNHVYSFSSDDRTHSKSAEIYDILELLRSEMMAP</sequence>
<feature type="repeat" description="PPR" evidence="2">
    <location>
        <begin position="280"/>
        <end position="314"/>
    </location>
</feature>
<dbReference type="PROSITE" id="PS51375">
    <property type="entry name" value="PPR"/>
    <property type="match status" value="7"/>
</dbReference>
<dbReference type="FunFam" id="1.25.40.10:FF:000442">
    <property type="entry name" value="Pentatricopeptide repeat-containing protein At3g49710"/>
    <property type="match status" value="1"/>
</dbReference>
<dbReference type="RefSeq" id="XP_022740879.1">
    <property type="nucleotide sequence ID" value="XM_022885144.1"/>
</dbReference>
<name>A0A6P5YK35_DURZI</name>
<dbReference type="FunFam" id="1.25.40.10:FF:001093">
    <property type="entry name" value="Pentatricopeptide repeat-containing protein At2g34400"/>
    <property type="match status" value="1"/>
</dbReference>
<keyword evidence="1" id="KW-0677">Repeat</keyword>
<evidence type="ECO:0000256" key="1">
    <source>
        <dbReference type="ARBA" id="ARBA00022737"/>
    </source>
</evidence>
<dbReference type="Gene3D" id="1.25.40.10">
    <property type="entry name" value="Tetratricopeptide repeat domain"/>
    <property type="match status" value="6"/>
</dbReference>
<dbReference type="GO" id="GO:0009451">
    <property type="term" value="P:RNA modification"/>
    <property type="evidence" value="ECO:0007669"/>
    <property type="project" value="InterPro"/>
</dbReference>
<dbReference type="GeneID" id="111292657"/>
<dbReference type="PANTHER" id="PTHR47926:SF419">
    <property type="entry name" value="(WILD MALAYSIAN BANANA) HYPOTHETICAL PROTEIN"/>
    <property type="match status" value="1"/>
</dbReference>
<feature type="repeat" description="PPR" evidence="2">
    <location>
        <begin position="148"/>
        <end position="182"/>
    </location>
</feature>
<dbReference type="AlphaFoldDB" id="A0A6P5YK35"/>
<dbReference type="KEGG" id="dzi:111292657"/>
<evidence type="ECO:0000313" key="4">
    <source>
        <dbReference type="RefSeq" id="XP_022740879.1"/>
    </source>
</evidence>
<dbReference type="Pfam" id="PF20431">
    <property type="entry name" value="E_motif"/>
    <property type="match status" value="1"/>
</dbReference>
<evidence type="ECO:0000256" key="2">
    <source>
        <dbReference type="PROSITE-ProRule" id="PRU00708"/>
    </source>
</evidence>
<dbReference type="InterPro" id="IPR046848">
    <property type="entry name" value="E_motif"/>
</dbReference>
<dbReference type="Pfam" id="PF13041">
    <property type="entry name" value="PPR_2"/>
    <property type="match status" value="2"/>
</dbReference>
<dbReference type="Pfam" id="PF13812">
    <property type="entry name" value="PPR_3"/>
    <property type="match status" value="1"/>
</dbReference>
<protein>
    <submittedName>
        <fullName evidence="4">Pentatricopeptide repeat-containing protein At2g13600-like</fullName>
    </submittedName>
</protein>